<proteinExistence type="predicted"/>
<protein>
    <submittedName>
        <fullName evidence="1">Uncharacterized protein</fullName>
    </submittedName>
</protein>
<accession>A0AAV4PNV6</accession>
<sequence length="74" mass="8251">MKKGVTAEKVSPEGMCRQLTTVYKEMDVIDSIVEQSKSKVQASDALVTNNQYQALSADAEVEEETVTELGKWRQ</sequence>
<organism evidence="1 2">
    <name type="scientific">Caerostris extrusa</name>
    <name type="common">Bark spider</name>
    <name type="synonym">Caerostris bankana</name>
    <dbReference type="NCBI Taxonomy" id="172846"/>
    <lineage>
        <taxon>Eukaryota</taxon>
        <taxon>Metazoa</taxon>
        <taxon>Ecdysozoa</taxon>
        <taxon>Arthropoda</taxon>
        <taxon>Chelicerata</taxon>
        <taxon>Arachnida</taxon>
        <taxon>Araneae</taxon>
        <taxon>Araneomorphae</taxon>
        <taxon>Entelegynae</taxon>
        <taxon>Araneoidea</taxon>
        <taxon>Araneidae</taxon>
        <taxon>Caerostris</taxon>
    </lineage>
</organism>
<gene>
    <name evidence="1" type="ORF">CEXT_311141</name>
</gene>
<name>A0AAV4PNV6_CAEEX</name>
<evidence type="ECO:0000313" key="2">
    <source>
        <dbReference type="Proteomes" id="UP001054945"/>
    </source>
</evidence>
<keyword evidence="2" id="KW-1185">Reference proteome</keyword>
<comment type="caution">
    <text evidence="1">The sequence shown here is derived from an EMBL/GenBank/DDBJ whole genome shotgun (WGS) entry which is preliminary data.</text>
</comment>
<reference evidence="1 2" key="1">
    <citation type="submission" date="2021-06" db="EMBL/GenBank/DDBJ databases">
        <title>Caerostris extrusa draft genome.</title>
        <authorList>
            <person name="Kono N."/>
            <person name="Arakawa K."/>
        </authorList>
    </citation>
    <scope>NUCLEOTIDE SEQUENCE [LARGE SCALE GENOMIC DNA]</scope>
</reference>
<evidence type="ECO:0000313" key="1">
    <source>
        <dbReference type="EMBL" id="GIX98784.1"/>
    </source>
</evidence>
<dbReference type="Proteomes" id="UP001054945">
    <property type="component" value="Unassembled WGS sequence"/>
</dbReference>
<dbReference type="EMBL" id="BPLR01004962">
    <property type="protein sequence ID" value="GIX98784.1"/>
    <property type="molecule type" value="Genomic_DNA"/>
</dbReference>
<dbReference type="AlphaFoldDB" id="A0AAV4PNV6"/>